<reference evidence="1 2" key="1">
    <citation type="submission" date="2016-04" db="EMBL/GenBank/DDBJ databases">
        <title>A degradative enzymes factory behind the ericoid mycorrhizal symbiosis.</title>
        <authorList>
            <consortium name="DOE Joint Genome Institute"/>
            <person name="Martino E."/>
            <person name="Morin E."/>
            <person name="Grelet G."/>
            <person name="Kuo A."/>
            <person name="Kohler A."/>
            <person name="Daghino S."/>
            <person name="Barry K."/>
            <person name="Choi C."/>
            <person name="Cichocki N."/>
            <person name="Clum A."/>
            <person name="Copeland A."/>
            <person name="Hainaut M."/>
            <person name="Haridas S."/>
            <person name="Labutti K."/>
            <person name="Lindquist E."/>
            <person name="Lipzen A."/>
            <person name="Khouja H.-R."/>
            <person name="Murat C."/>
            <person name="Ohm R."/>
            <person name="Olson A."/>
            <person name="Spatafora J."/>
            <person name="Veneault-Fourrey C."/>
            <person name="Henrissat B."/>
            <person name="Grigoriev I."/>
            <person name="Martin F."/>
            <person name="Perotto S."/>
        </authorList>
    </citation>
    <scope>NUCLEOTIDE SEQUENCE [LARGE SCALE GENOMIC DNA]</scope>
    <source>
        <strain evidence="1 2">F</strain>
    </source>
</reference>
<proteinExistence type="predicted"/>
<sequence length="155" mass="18053">MTVQAARDHIKPGTALFATGRGRYRLIDLTDSETESKDISLKEYRPHTFYPNTHFKELVKSFRKRWQKILKGYSAEVHIVLNEAKNRGRFQDLIDASPHLHPDIILRAMPTGTTILVPPQTNFSDMCWLMDPPPEKSRIPKEEFLILSHSERKLW</sequence>
<accession>A0A2J6S5R2</accession>
<keyword evidence="2" id="KW-1185">Reference proteome</keyword>
<dbReference type="EMBL" id="KZ613939">
    <property type="protein sequence ID" value="PMD46099.1"/>
    <property type="molecule type" value="Genomic_DNA"/>
</dbReference>
<dbReference type="OrthoDB" id="3525976at2759"/>
<organism evidence="1 2">
    <name type="scientific">Hyaloscypha variabilis (strain UAMH 11265 / GT02V1 / F)</name>
    <name type="common">Meliniomyces variabilis</name>
    <dbReference type="NCBI Taxonomy" id="1149755"/>
    <lineage>
        <taxon>Eukaryota</taxon>
        <taxon>Fungi</taxon>
        <taxon>Dikarya</taxon>
        <taxon>Ascomycota</taxon>
        <taxon>Pezizomycotina</taxon>
        <taxon>Leotiomycetes</taxon>
        <taxon>Helotiales</taxon>
        <taxon>Hyaloscyphaceae</taxon>
        <taxon>Hyaloscypha</taxon>
        <taxon>Hyaloscypha variabilis</taxon>
    </lineage>
</organism>
<dbReference type="AlphaFoldDB" id="A0A2J6S5R2"/>
<protein>
    <submittedName>
        <fullName evidence="1">Uncharacterized protein</fullName>
    </submittedName>
</protein>
<evidence type="ECO:0000313" key="2">
    <source>
        <dbReference type="Proteomes" id="UP000235786"/>
    </source>
</evidence>
<name>A0A2J6S5R2_HYAVF</name>
<evidence type="ECO:0000313" key="1">
    <source>
        <dbReference type="EMBL" id="PMD46099.1"/>
    </source>
</evidence>
<dbReference type="Proteomes" id="UP000235786">
    <property type="component" value="Unassembled WGS sequence"/>
</dbReference>
<gene>
    <name evidence="1" type="ORF">L207DRAFT_628702</name>
</gene>